<keyword evidence="2" id="KW-1185">Reference proteome</keyword>
<protein>
    <submittedName>
        <fullName evidence="3">Uncharacterized protein LOC113515789</fullName>
    </submittedName>
</protein>
<organism evidence="2 3">
    <name type="scientific">Galleria mellonella</name>
    <name type="common">Greater wax moth</name>
    <dbReference type="NCBI Taxonomy" id="7137"/>
    <lineage>
        <taxon>Eukaryota</taxon>
        <taxon>Metazoa</taxon>
        <taxon>Ecdysozoa</taxon>
        <taxon>Arthropoda</taxon>
        <taxon>Hexapoda</taxon>
        <taxon>Insecta</taxon>
        <taxon>Pterygota</taxon>
        <taxon>Neoptera</taxon>
        <taxon>Endopterygota</taxon>
        <taxon>Lepidoptera</taxon>
        <taxon>Glossata</taxon>
        <taxon>Ditrysia</taxon>
        <taxon>Pyraloidea</taxon>
        <taxon>Pyralidae</taxon>
        <taxon>Galleriinae</taxon>
        <taxon>Galleria</taxon>
    </lineage>
</organism>
<dbReference type="InterPro" id="IPR011009">
    <property type="entry name" value="Kinase-like_dom_sf"/>
</dbReference>
<sequence length="390" mass="45161">MTDAEKSLRKVLEEIAGRNNICNYKVNIKGFTSGGANFTSAIFFATISSPYTDDLNLFAKVAAIGEKIRKKSYMDSMFKTEQLFYTKLVNTWDGFQKKYSVQGEDRFIFPKFYGGSPIRGEETIVLENLVTRGYETHNRLTSVDWQYASEAIKVLAKFHAFSFVFERECPDEYVKICNELVFKFGDQDKDENVWEKMIGNSIQVLNEDHRGRVMKYFKSQSDMKSFLKYYEPIGKPVLIHGDYRPSNLLNKRQGDSLQIVPVDYQTIRAGSPVSDLIYFIFVGSDQKFRAKYYHQLIEHYYEQLFLALAKFNIKADEVYSRETFNSELKEMLPFAVMLGVLVLPVVTVEAENAPRMDGDADFNNFVLTPNELFAKRFTELIEDCIQYKII</sequence>
<evidence type="ECO:0000313" key="3">
    <source>
        <dbReference type="RefSeq" id="XP_026755877.2"/>
    </source>
</evidence>
<dbReference type="Pfam" id="PF02958">
    <property type="entry name" value="EcKL"/>
    <property type="match status" value="1"/>
</dbReference>
<dbReference type="Gene3D" id="3.90.1200.10">
    <property type="match status" value="1"/>
</dbReference>
<name>A0A6J1WTP9_GALME</name>
<dbReference type="SMART" id="SM00587">
    <property type="entry name" value="CHK"/>
    <property type="match status" value="1"/>
</dbReference>
<dbReference type="Proteomes" id="UP001652740">
    <property type="component" value="Unplaced"/>
</dbReference>
<feature type="domain" description="CHK kinase-like" evidence="1">
    <location>
        <begin position="124"/>
        <end position="310"/>
    </location>
</feature>
<dbReference type="GeneID" id="113515789"/>
<dbReference type="PANTHER" id="PTHR11012:SF54">
    <property type="entry name" value="CHK KINASE-LIKE DOMAIN-CONTAINING PROTEIN"/>
    <property type="match status" value="1"/>
</dbReference>
<dbReference type="InParanoid" id="A0A6J1WTP9"/>
<dbReference type="KEGG" id="gmw:113515789"/>
<evidence type="ECO:0000259" key="1">
    <source>
        <dbReference type="SMART" id="SM00587"/>
    </source>
</evidence>
<dbReference type="InterPro" id="IPR015897">
    <property type="entry name" value="CHK_kinase-like"/>
</dbReference>
<dbReference type="RefSeq" id="XP_026755877.2">
    <property type="nucleotide sequence ID" value="XM_026900076.3"/>
</dbReference>
<proteinExistence type="predicted"/>
<dbReference type="AlphaFoldDB" id="A0A6J1WTP9"/>
<dbReference type="SUPFAM" id="SSF56112">
    <property type="entry name" value="Protein kinase-like (PK-like)"/>
    <property type="match status" value="1"/>
</dbReference>
<evidence type="ECO:0000313" key="2">
    <source>
        <dbReference type="Proteomes" id="UP001652740"/>
    </source>
</evidence>
<dbReference type="InterPro" id="IPR004119">
    <property type="entry name" value="EcKL"/>
</dbReference>
<gene>
    <name evidence="3" type="primary">LOC113515789</name>
</gene>
<accession>A0A6J1WTP9</accession>
<dbReference type="FunCoup" id="A0A6J1WTP9">
    <property type="interactions" value="1"/>
</dbReference>
<reference evidence="3" key="1">
    <citation type="submission" date="2025-08" db="UniProtKB">
        <authorList>
            <consortium name="RefSeq"/>
        </authorList>
    </citation>
    <scope>IDENTIFICATION</scope>
    <source>
        <tissue evidence="3">Whole larvae</tissue>
    </source>
</reference>
<dbReference type="PANTHER" id="PTHR11012">
    <property type="entry name" value="PROTEIN KINASE-LIKE DOMAIN-CONTAINING"/>
    <property type="match status" value="1"/>
</dbReference>